<keyword evidence="3" id="KW-1185">Reference proteome</keyword>
<name>A0A9N8Q0C7_CHRIL</name>
<dbReference type="Proteomes" id="UP001154114">
    <property type="component" value="Chromosome 11"/>
</dbReference>
<accession>A0A9N8Q0C7</accession>
<evidence type="ECO:0000256" key="1">
    <source>
        <dbReference type="SAM" id="MobiDB-lite"/>
    </source>
</evidence>
<sequence>MHSVLYSDKPKAAESARPPQSIANCRSDIPKASQPVARYRNVHLCGAWQWQDTVVCVLHGTALFPRIAPVFLVEARDVGLWFSLDSAEADRIDFSS</sequence>
<proteinExistence type="predicted"/>
<dbReference type="EMBL" id="LR824014">
    <property type="protein sequence ID" value="CAD0200068.1"/>
    <property type="molecule type" value="Genomic_DNA"/>
</dbReference>
<evidence type="ECO:0000313" key="2">
    <source>
        <dbReference type="EMBL" id="CAD0200068.1"/>
    </source>
</evidence>
<reference evidence="2" key="1">
    <citation type="submission" date="2021-12" db="EMBL/GenBank/DDBJ databases">
        <authorList>
            <person name="King R."/>
        </authorList>
    </citation>
    <scope>NUCLEOTIDE SEQUENCE</scope>
</reference>
<evidence type="ECO:0000313" key="3">
    <source>
        <dbReference type="Proteomes" id="UP001154114"/>
    </source>
</evidence>
<feature type="region of interest" description="Disordered" evidence="1">
    <location>
        <begin position="1"/>
        <end position="27"/>
    </location>
</feature>
<dbReference type="AlphaFoldDB" id="A0A9N8Q0C7"/>
<dbReference type="OrthoDB" id="10611471at2759"/>
<gene>
    <name evidence="2" type="ORF">CINC_LOCUS1756</name>
</gene>
<organism evidence="2 3">
    <name type="scientific">Chrysodeixis includens</name>
    <name type="common">Soybean looper</name>
    <name type="synonym">Pseudoplusia includens</name>
    <dbReference type="NCBI Taxonomy" id="689277"/>
    <lineage>
        <taxon>Eukaryota</taxon>
        <taxon>Metazoa</taxon>
        <taxon>Ecdysozoa</taxon>
        <taxon>Arthropoda</taxon>
        <taxon>Hexapoda</taxon>
        <taxon>Insecta</taxon>
        <taxon>Pterygota</taxon>
        <taxon>Neoptera</taxon>
        <taxon>Endopterygota</taxon>
        <taxon>Lepidoptera</taxon>
        <taxon>Glossata</taxon>
        <taxon>Ditrysia</taxon>
        <taxon>Noctuoidea</taxon>
        <taxon>Noctuidae</taxon>
        <taxon>Plusiinae</taxon>
        <taxon>Chrysodeixis</taxon>
    </lineage>
</organism>
<protein>
    <submittedName>
        <fullName evidence="2">Uncharacterized protein</fullName>
    </submittedName>
</protein>